<dbReference type="InterPro" id="IPR042470">
    <property type="entry name" value="RMI1_N_C_sf"/>
</dbReference>
<dbReference type="AlphaFoldDB" id="A0A9W4UQC1"/>
<name>A0A9W4UQC1_9PLEO</name>
<dbReference type="Gene3D" id="2.40.50.770">
    <property type="entry name" value="RecQ-mediated genome instability protein Rmi1, C-terminal domain"/>
    <property type="match status" value="1"/>
</dbReference>
<gene>
    <name evidence="5" type="ORF">PDIGIT_LOCUS12195</name>
</gene>
<feature type="domain" description="RecQ mediated genome instability protein 1 OB-fold" evidence="3">
    <location>
        <begin position="132"/>
        <end position="278"/>
    </location>
</feature>
<organism evidence="5 6">
    <name type="scientific">Periconia digitata</name>
    <dbReference type="NCBI Taxonomy" id="1303443"/>
    <lineage>
        <taxon>Eukaryota</taxon>
        <taxon>Fungi</taxon>
        <taxon>Dikarya</taxon>
        <taxon>Ascomycota</taxon>
        <taxon>Pezizomycotina</taxon>
        <taxon>Dothideomycetes</taxon>
        <taxon>Pleosporomycetidae</taxon>
        <taxon>Pleosporales</taxon>
        <taxon>Massarineae</taxon>
        <taxon>Periconiaceae</taxon>
        <taxon>Periconia</taxon>
    </lineage>
</organism>
<dbReference type="InterPro" id="IPR049363">
    <property type="entry name" value="RMI1_N"/>
</dbReference>
<dbReference type="InterPro" id="IPR013894">
    <property type="entry name" value="RMI1_OB"/>
</dbReference>
<dbReference type="Pfam" id="PF08585">
    <property type="entry name" value="RMI1_N_C"/>
    <property type="match status" value="1"/>
</dbReference>
<keyword evidence="6" id="KW-1185">Reference proteome</keyword>
<evidence type="ECO:0000259" key="3">
    <source>
        <dbReference type="Pfam" id="PF08585"/>
    </source>
</evidence>
<reference evidence="5" key="1">
    <citation type="submission" date="2023-01" db="EMBL/GenBank/DDBJ databases">
        <authorList>
            <person name="Van Ghelder C."/>
            <person name="Rancurel C."/>
        </authorList>
    </citation>
    <scope>NUCLEOTIDE SEQUENCE</scope>
    <source>
        <strain evidence="5">CNCM I-4278</strain>
    </source>
</reference>
<feature type="domain" description="RMI1 N-terminal" evidence="4">
    <location>
        <begin position="78"/>
        <end position="121"/>
    </location>
</feature>
<evidence type="ECO:0000256" key="2">
    <source>
        <dbReference type="ARBA" id="ARBA00018987"/>
    </source>
</evidence>
<dbReference type="OrthoDB" id="341511at2759"/>
<sequence length="294" mass="32494">MARSGSRWLAYPCVTINPIDERLLTKWTCKEVSMYRTNLHMYIGMYLGVCINTTKTIAGSYDMANTTSNLVAELTQYFNTRHLYPSAAWLQSFVSTIRPNTPLPALKQTALFRLLAADITNTLTPTTSSSVFPRNILDADIELRQLTGPIVCQVLHLEDIGLSRWAQVEAIEAQERGEATRGREVIRVIENETDGSTITPVLQSKGPFKLLLQDAKGAQVYALELNGIHGISSNMSMGAKLLLRNVQVRRAVVMLEAPHVQSLGGKLDSLDNAWKQARKNRLTNAAKSYAGSAS</sequence>
<dbReference type="GO" id="GO:0000724">
    <property type="term" value="P:double-strand break repair via homologous recombination"/>
    <property type="evidence" value="ECO:0007669"/>
    <property type="project" value="TreeGrafter"/>
</dbReference>
<evidence type="ECO:0000313" key="5">
    <source>
        <dbReference type="EMBL" id="CAI6339056.1"/>
    </source>
</evidence>
<dbReference type="PANTHER" id="PTHR14790:SF15">
    <property type="entry name" value="RECQ-MEDIATED GENOME INSTABILITY PROTEIN 1"/>
    <property type="match status" value="1"/>
</dbReference>
<dbReference type="GO" id="GO:0031422">
    <property type="term" value="C:RecQ family helicase-topoisomerase III complex"/>
    <property type="evidence" value="ECO:0007669"/>
    <property type="project" value="TreeGrafter"/>
</dbReference>
<dbReference type="PANTHER" id="PTHR14790">
    <property type="entry name" value="RECQ-MEDIATED GENOME INSTABILITY PROTEIN 1 RMI1"/>
    <property type="match status" value="1"/>
</dbReference>
<dbReference type="SMART" id="SM01161">
    <property type="entry name" value="DUF1767"/>
    <property type="match status" value="1"/>
</dbReference>
<evidence type="ECO:0000256" key="1">
    <source>
        <dbReference type="ARBA" id="ARBA00006395"/>
    </source>
</evidence>
<evidence type="ECO:0000313" key="6">
    <source>
        <dbReference type="Proteomes" id="UP001152607"/>
    </source>
</evidence>
<dbReference type="GO" id="GO:0000712">
    <property type="term" value="P:resolution of meiotic recombination intermediates"/>
    <property type="evidence" value="ECO:0007669"/>
    <property type="project" value="TreeGrafter"/>
</dbReference>
<comment type="caution">
    <text evidence="5">The sequence shown here is derived from an EMBL/GenBank/DDBJ whole genome shotgun (WGS) entry which is preliminary data.</text>
</comment>
<evidence type="ECO:0000259" key="4">
    <source>
        <dbReference type="Pfam" id="PF21000"/>
    </source>
</evidence>
<dbReference type="EMBL" id="CAOQHR010000008">
    <property type="protein sequence ID" value="CAI6339056.1"/>
    <property type="molecule type" value="Genomic_DNA"/>
</dbReference>
<dbReference type="Pfam" id="PF21000">
    <property type="entry name" value="RMI1_N_N"/>
    <property type="match status" value="1"/>
</dbReference>
<proteinExistence type="inferred from homology"/>
<protein>
    <recommendedName>
        <fullName evidence="2">RecQ-mediated genome instability protein 1</fullName>
    </recommendedName>
</protein>
<accession>A0A9W4UQC1</accession>
<comment type="similarity">
    <text evidence="1">Belongs to the RMI1 family.</text>
</comment>
<dbReference type="GO" id="GO:0016604">
    <property type="term" value="C:nuclear body"/>
    <property type="evidence" value="ECO:0007669"/>
    <property type="project" value="TreeGrafter"/>
</dbReference>
<dbReference type="Proteomes" id="UP001152607">
    <property type="component" value="Unassembled WGS sequence"/>
</dbReference>